<dbReference type="WBParaSite" id="Hba_11264">
    <property type="protein sequence ID" value="Hba_11264"/>
    <property type="gene ID" value="Hba_11264"/>
</dbReference>
<dbReference type="AlphaFoldDB" id="A0A1I7X124"/>
<accession>A0A1I7X124</accession>
<protein>
    <submittedName>
        <fullName evidence="2">Uncharacterized protein</fullName>
    </submittedName>
</protein>
<reference evidence="2" key="1">
    <citation type="submission" date="2016-11" db="UniProtKB">
        <authorList>
            <consortium name="WormBaseParasite"/>
        </authorList>
    </citation>
    <scope>IDENTIFICATION</scope>
</reference>
<sequence length="24" mass="2725">MVSGNKITNFKNIIISKIYLTTIL</sequence>
<keyword evidence="1" id="KW-1185">Reference proteome</keyword>
<evidence type="ECO:0000313" key="2">
    <source>
        <dbReference type="WBParaSite" id="Hba_11264"/>
    </source>
</evidence>
<organism evidence="1 2">
    <name type="scientific">Heterorhabditis bacteriophora</name>
    <name type="common">Entomopathogenic nematode worm</name>
    <dbReference type="NCBI Taxonomy" id="37862"/>
    <lineage>
        <taxon>Eukaryota</taxon>
        <taxon>Metazoa</taxon>
        <taxon>Ecdysozoa</taxon>
        <taxon>Nematoda</taxon>
        <taxon>Chromadorea</taxon>
        <taxon>Rhabditida</taxon>
        <taxon>Rhabditina</taxon>
        <taxon>Rhabditomorpha</taxon>
        <taxon>Strongyloidea</taxon>
        <taxon>Heterorhabditidae</taxon>
        <taxon>Heterorhabditis</taxon>
    </lineage>
</organism>
<proteinExistence type="predicted"/>
<evidence type="ECO:0000313" key="1">
    <source>
        <dbReference type="Proteomes" id="UP000095283"/>
    </source>
</evidence>
<dbReference type="Proteomes" id="UP000095283">
    <property type="component" value="Unplaced"/>
</dbReference>
<name>A0A1I7X124_HETBA</name>